<dbReference type="AlphaFoldDB" id="A0A0G4NVQ3"/>
<evidence type="ECO:0000313" key="6">
    <source>
        <dbReference type="Proteomes" id="UP000053732"/>
    </source>
</evidence>
<keyword evidence="6" id="KW-1185">Reference proteome</keyword>
<evidence type="ECO:0000256" key="3">
    <source>
        <dbReference type="ARBA" id="ARBA00023002"/>
    </source>
</evidence>
<dbReference type="GO" id="GO:0097237">
    <property type="term" value="P:cellular response to toxic substance"/>
    <property type="evidence" value="ECO:0007669"/>
    <property type="project" value="UniProtKB-ARBA"/>
</dbReference>
<dbReference type="InterPro" id="IPR023753">
    <property type="entry name" value="FAD/NAD-binding_dom"/>
</dbReference>
<dbReference type="PRINTS" id="PR00368">
    <property type="entry name" value="FADPNR"/>
</dbReference>
<dbReference type="STRING" id="1429867.A0A0G4NVQ3"/>
<evidence type="ECO:0000256" key="2">
    <source>
        <dbReference type="ARBA" id="ARBA00022630"/>
    </source>
</evidence>
<dbReference type="Proteomes" id="UP000053732">
    <property type="component" value="Unassembled WGS sequence"/>
</dbReference>
<sequence length="327" mass="35169">MCSTEPQLDAIVIGGGPAGLAAAMALGRACRTVAVFDSQEYRNENASLMHNVLGHDGQKPELYRAGVVRDMMDKYDTITFVDTEVIDVKHIADGRRAFFRVKNRTGELWYGLKLILASGSKDILPDIDGYKDLWGRGIVHCLFCDGYESRRGHVGVYGLNAASELDPVLMAFSLAGDGLTIYTEGMVLGSNESMQKALDVAVSRGARLDGRQIKAFSRNSDGPGVRVHFQEGKDHLVGMIMSFPKNEPRAASLIQSLGLETGPDGYVVPKTVMGATSLHGCFVAGDTSTAHKIVHVAQASGVGATKELARDDAAEIIEKAKEGQQKL</sequence>
<accession>A0A0G4NVQ3</accession>
<gene>
    <name evidence="5" type="ORF">PCAMFM013_S002g000020</name>
</gene>
<dbReference type="InterPro" id="IPR050097">
    <property type="entry name" value="Ferredoxin-NADP_redctase_2"/>
</dbReference>
<dbReference type="InterPro" id="IPR036188">
    <property type="entry name" value="FAD/NAD-bd_sf"/>
</dbReference>
<comment type="similarity">
    <text evidence="1">Belongs to the class-II pyridine nucleotide-disulfide oxidoreductase family.</text>
</comment>
<reference evidence="5 6" key="1">
    <citation type="journal article" date="2014" name="Nat. Commun.">
        <title>Multiple recent horizontal transfers of a large genomic region in cheese making fungi.</title>
        <authorList>
            <person name="Cheeseman K."/>
            <person name="Ropars J."/>
            <person name="Renault P."/>
            <person name="Dupont J."/>
            <person name="Gouzy J."/>
            <person name="Branca A."/>
            <person name="Abraham A.L."/>
            <person name="Ceppi M."/>
            <person name="Conseiller E."/>
            <person name="Debuchy R."/>
            <person name="Malagnac F."/>
            <person name="Goarin A."/>
            <person name="Silar P."/>
            <person name="Lacoste S."/>
            <person name="Sallet E."/>
            <person name="Bensimon A."/>
            <person name="Giraud T."/>
            <person name="Brygoo Y."/>
        </authorList>
    </citation>
    <scope>NUCLEOTIDE SEQUENCE [LARGE SCALE GENOMIC DNA]</scope>
    <source>
        <strain evidence="6">FM 013</strain>
    </source>
</reference>
<dbReference type="Gene3D" id="3.50.50.60">
    <property type="entry name" value="FAD/NAD(P)-binding domain"/>
    <property type="match status" value="2"/>
</dbReference>
<dbReference type="EMBL" id="HG793135">
    <property type="protein sequence ID" value="CRL18150.1"/>
    <property type="molecule type" value="Genomic_DNA"/>
</dbReference>
<evidence type="ECO:0000256" key="1">
    <source>
        <dbReference type="ARBA" id="ARBA00009333"/>
    </source>
</evidence>
<dbReference type="SUPFAM" id="SSF51905">
    <property type="entry name" value="FAD/NAD(P)-binding domain"/>
    <property type="match status" value="1"/>
</dbReference>
<dbReference type="PRINTS" id="PR00469">
    <property type="entry name" value="PNDRDTASEII"/>
</dbReference>
<keyword evidence="3" id="KW-0560">Oxidoreductase</keyword>
<protein>
    <submittedName>
        <fullName evidence="5">FAD-dependent pyridine nucleotide-disulphide oxidoreductase</fullName>
    </submittedName>
</protein>
<proteinExistence type="inferred from homology"/>
<feature type="domain" description="FAD/NAD(P)-binding" evidence="4">
    <location>
        <begin position="9"/>
        <end position="301"/>
    </location>
</feature>
<keyword evidence="2" id="KW-0285">Flavoprotein</keyword>
<evidence type="ECO:0000313" key="5">
    <source>
        <dbReference type="EMBL" id="CRL18150.1"/>
    </source>
</evidence>
<name>A0A0G4NVQ3_PENC3</name>
<dbReference type="GO" id="GO:0016491">
    <property type="term" value="F:oxidoreductase activity"/>
    <property type="evidence" value="ECO:0007669"/>
    <property type="project" value="UniProtKB-KW"/>
</dbReference>
<dbReference type="PANTHER" id="PTHR48105">
    <property type="entry name" value="THIOREDOXIN REDUCTASE 1-RELATED-RELATED"/>
    <property type="match status" value="1"/>
</dbReference>
<organism evidence="5 6">
    <name type="scientific">Penicillium camemberti (strain FM 013)</name>
    <dbReference type="NCBI Taxonomy" id="1429867"/>
    <lineage>
        <taxon>Eukaryota</taxon>
        <taxon>Fungi</taxon>
        <taxon>Dikarya</taxon>
        <taxon>Ascomycota</taxon>
        <taxon>Pezizomycotina</taxon>
        <taxon>Eurotiomycetes</taxon>
        <taxon>Eurotiomycetidae</taxon>
        <taxon>Eurotiales</taxon>
        <taxon>Aspergillaceae</taxon>
        <taxon>Penicillium</taxon>
    </lineage>
</organism>
<dbReference type="Pfam" id="PF07992">
    <property type="entry name" value="Pyr_redox_2"/>
    <property type="match status" value="1"/>
</dbReference>
<evidence type="ECO:0000259" key="4">
    <source>
        <dbReference type="Pfam" id="PF07992"/>
    </source>
</evidence>